<dbReference type="Gene3D" id="6.10.340.10">
    <property type="match status" value="1"/>
</dbReference>
<dbReference type="InterPro" id="IPR001610">
    <property type="entry name" value="PAC"/>
</dbReference>
<dbReference type="NCBIfam" id="TIGR00229">
    <property type="entry name" value="sensory_box"/>
    <property type="match status" value="1"/>
</dbReference>
<evidence type="ECO:0000259" key="3">
    <source>
        <dbReference type="PROSITE" id="PS50887"/>
    </source>
</evidence>
<dbReference type="Pfam" id="PF00990">
    <property type="entry name" value="GGDEF"/>
    <property type="match status" value="1"/>
</dbReference>
<dbReference type="Pfam" id="PF13426">
    <property type="entry name" value="PAS_9"/>
    <property type="match status" value="1"/>
</dbReference>
<name>A0A2W5QM04_VARPD</name>
<dbReference type="Gene3D" id="3.30.450.20">
    <property type="entry name" value="PAS domain"/>
    <property type="match status" value="1"/>
</dbReference>
<dbReference type="InterPro" id="IPR043128">
    <property type="entry name" value="Rev_trsase/Diguanyl_cyclase"/>
</dbReference>
<organism evidence="4 5">
    <name type="scientific">Variovorax paradoxus</name>
    <dbReference type="NCBI Taxonomy" id="34073"/>
    <lineage>
        <taxon>Bacteria</taxon>
        <taxon>Pseudomonadati</taxon>
        <taxon>Pseudomonadota</taxon>
        <taxon>Betaproteobacteria</taxon>
        <taxon>Burkholderiales</taxon>
        <taxon>Comamonadaceae</taxon>
        <taxon>Variovorax</taxon>
    </lineage>
</organism>
<accession>A0A2W5QM04</accession>
<dbReference type="PANTHER" id="PTHR44757">
    <property type="entry name" value="DIGUANYLATE CYCLASE DGCP"/>
    <property type="match status" value="1"/>
</dbReference>
<dbReference type="PROSITE" id="PS50887">
    <property type="entry name" value="GGDEF"/>
    <property type="match status" value="1"/>
</dbReference>
<dbReference type="PROSITE" id="PS50113">
    <property type="entry name" value="PAC"/>
    <property type="match status" value="1"/>
</dbReference>
<feature type="domain" description="PAC" evidence="2">
    <location>
        <begin position="193"/>
        <end position="244"/>
    </location>
</feature>
<dbReference type="InterPro" id="IPR035965">
    <property type="entry name" value="PAS-like_dom_sf"/>
</dbReference>
<dbReference type="NCBIfam" id="TIGR00254">
    <property type="entry name" value="GGDEF"/>
    <property type="match status" value="1"/>
</dbReference>
<comment type="caution">
    <text evidence="4">The sequence shown here is derived from an EMBL/GenBank/DDBJ whole genome shotgun (WGS) entry which is preliminary data.</text>
</comment>
<dbReference type="InterPro" id="IPR000014">
    <property type="entry name" value="PAS"/>
</dbReference>
<dbReference type="InterPro" id="IPR052155">
    <property type="entry name" value="Biofilm_reg_signaling"/>
</dbReference>
<dbReference type="SUPFAM" id="SSF55073">
    <property type="entry name" value="Nucleotide cyclase"/>
    <property type="match status" value="1"/>
</dbReference>
<feature type="domain" description="GGDEF" evidence="3">
    <location>
        <begin position="274"/>
        <end position="361"/>
    </location>
</feature>
<evidence type="ECO:0000256" key="1">
    <source>
        <dbReference type="SAM" id="Phobius"/>
    </source>
</evidence>
<evidence type="ECO:0000313" key="5">
    <source>
        <dbReference type="Proteomes" id="UP000249135"/>
    </source>
</evidence>
<dbReference type="SMART" id="SM00267">
    <property type="entry name" value="GGDEF"/>
    <property type="match status" value="1"/>
</dbReference>
<dbReference type="InterPro" id="IPR000700">
    <property type="entry name" value="PAS-assoc_C"/>
</dbReference>
<dbReference type="EMBL" id="QFPP01000898">
    <property type="protein sequence ID" value="PZQ55683.1"/>
    <property type="molecule type" value="Genomic_DNA"/>
</dbReference>
<sequence length="361" mass="39003">MQRQAQLVVLAPAPLDQFALGSAVRMTQTQVALAPVDEARLAALPVALLAGALAGLLAGALGYRFTRPISRLQERAEILLNDAEGVSHWPDDAGEVGQLANAFRHVVEQREKQQTEVQALLVQLEAVLDHADVGIALTRQGKFELVSRQFCQIFRCDKADAVGQSTRMIYPTDEAFQALIAEAGPALTQHGVVDTELELIRRSGQVFWARMRGRAVVAGDVSKGTIWTIEDVTAAREQRERLAYTASHDALTGLVNRVAFERLLEEATGRASAQSFCALFIDLDRFKQVNDTGGHAAGDALLRDIAQVLGHAVRKSDVVARLGGDEFAVLLPGCPADQARVVADKLCAAVQDYGERPVIPS</sequence>
<dbReference type="SMART" id="SM00086">
    <property type="entry name" value="PAC"/>
    <property type="match status" value="1"/>
</dbReference>
<reference evidence="4 5" key="1">
    <citation type="submission" date="2017-08" db="EMBL/GenBank/DDBJ databases">
        <title>Infants hospitalized years apart are colonized by the same room-sourced microbial strains.</title>
        <authorList>
            <person name="Brooks B."/>
            <person name="Olm M.R."/>
            <person name="Firek B.A."/>
            <person name="Baker R."/>
            <person name="Thomas B.C."/>
            <person name="Morowitz M.J."/>
            <person name="Banfield J.F."/>
        </authorList>
    </citation>
    <scope>NUCLEOTIDE SEQUENCE [LARGE SCALE GENOMIC DNA]</scope>
    <source>
        <strain evidence="4">S2_005_003_R2_41</strain>
    </source>
</reference>
<evidence type="ECO:0000313" key="4">
    <source>
        <dbReference type="EMBL" id="PZQ55683.1"/>
    </source>
</evidence>
<dbReference type="SUPFAM" id="SSF55785">
    <property type="entry name" value="PYP-like sensor domain (PAS domain)"/>
    <property type="match status" value="1"/>
</dbReference>
<keyword evidence="1" id="KW-0472">Membrane</keyword>
<proteinExistence type="predicted"/>
<gene>
    <name evidence="4" type="ORF">DI563_32285</name>
</gene>
<dbReference type="Proteomes" id="UP000249135">
    <property type="component" value="Unassembled WGS sequence"/>
</dbReference>
<dbReference type="Gene3D" id="3.30.70.270">
    <property type="match status" value="1"/>
</dbReference>
<evidence type="ECO:0008006" key="6">
    <source>
        <dbReference type="Google" id="ProtNLM"/>
    </source>
</evidence>
<protein>
    <recommendedName>
        <fullName evidence="6">Diguanylate cyclase</fullName>
    </recommendedName>
</protein>
<evidence type="ECO:0000259" key="2">
    <source>
        <dbReference type="PROSITE" id="PS50113"/>
    </source>
</evidence>
<dbReference type="CDD" id="cd00130">
    <property type="entry name" value="PAS"/>
    <property type="match status" value="1"/>
</dbReference>
<dbReference type="InterPro" id="IPR000160">
    <property type="entry name" value="GGDEF_dom"/>
</dbReference>
<keyword evidence="1" id="KW-1133">Transmembrane helix</keyword>
<feature type="transmembrane region" description="Helical" evidence="1">
    <location>
        <begin position="43"/>
        <end position="65"/>
    </location>
</feature>
<keyword evidence="1" id="KW-0812">Transmembrane</keyword>
<dbReference type="InterPro" id="IPR029787">
    <property type="entry name" value="Nucleotide_cyclase"/>
</dbReference>
<dbReference type="CDD" id="cd01949">
    <property type="entry name" value="GGDEF"/>
    <property type="match status" value="1"/>
</dbReference>
<dbReference type="AlphaFoldDB" id="A0A2W5QM04"/>
<dbReference type="PANTHER" id="PTHR44757:SF2">
    <property type="entry name" value="BIOFILM ARCHITECTURE MAINTENANCE PROTEIN MBAA"/>
    <property type="match status" value="1"/>
</dbReference>